<dbReference type="EMBL" id="FNUZ01000002">
    <property type="protein sequence ID" value="SEF99051.1"/>
    <property type="molecule type" value="Genomic_DNA"/>
</dbReference>
<evidence type="ECO:0000313" key="3">
    <source>
        <dbReference type="Proteomes" id="UP000236752"/>
    </source>
</evidence>
<evidence type="ECO:0000313" key="2">
    <source>
        <dbReference type="EMBL" id="SEF99051.1"/>
    </source>
</evidence>
<organism evidence="2 3">
    <name type="scientific">Thalassococcus halodurans</name>
    <dbReference type="NCBI Taxonomy" id="373675"/>
    <lineage>
        <taxon>Bacteria</taxon>
        <taxon>Pseudomonadati</taxon>
        <taxon>Pseudomonadota</taxon>
        <taxon>Alphaproteobacteria</taxon>
        <taxon>Rhodobacterales</taxon>
        <taxon>Roseobacteraceae</taxon>
        <taxon>Thalassococcus</taxon>
    </lineage>
</organism>
<feature type="signal peptide" evidence="1">
    <location>
        <begin position="1"/>
        <end position="23"/>
    </location>
</feature>
<reference evidence="2 3" key="1">
    <citation type="submission" date="2016-10" db="EMBL/GenBank/DDBJ databases">
        <authorList>
            <person name="de Groot N.N."/>
        </authorList>
    </citation>
    <scope>NUCLEOTIDE SEQUENCE [LARGE SCALE GENOMIC DNA]</scope>
    <source>
        <strain evidence="2 3">DSM 26915</strain>
    </source>
</reference>
<dbReference type="Gene3D" id="3.10.450.50">
    <property type="match status" value="1"/>
</dbReference>
<dbReference type="PANTHER" id="PTHR38436:SF1">
    <property type="entry name" value="ESTER CYCLASE"/>
    <property type="match status" value="1"/>
</dbReference>
<name>A0A1H5WIF2_9RHOB</name>
<dbReference type="RefSeq" id="WP_103909789.1">
    <property type="nucleotide sequence ID" value="NZ_FNUZ01000002.1"/>
</dbReference>
<sequence>MTRFSTLLSGAVVATISAFPALAEDNAAVAAALAELAQYQAAEARIEKNLKTFDTLDFEVFSNQQWDRLHESHAQDIKVHWPDGRTTDGIDVHIDDLKAFFTFAPDTRIETHPIRIGQGEWTGVVGVIEGTFSEPMPLGDGNFIEPTGKAYKLTMATIGHWTEDGVMDEEYLFWDNNAFYKQIGLIE</sequence>
<proteinExistence type="predicted"/>
<dbReference type="SUPFAM" id="SSF54427">
    <property type="entry name" value="NTF2-like"/>
    <property type="match status" value="1"/>
</dbReference>
<dbReference type="InterPro" id="IPR009959">
    <property type="entry name" value="Cyclase_SnoaL-like"/>
</dbReference>
<dbReference type="OrthoDB" id="9787933at2"/>
<dbReference type="Pfam" id="PF07366">
    <property type="entry name" value="SnoaL"/>
    <property type="match status" value="1"/>
</dbReference>
<dbReference type="Proteomes" id="UP000236752">
    <property type="component" value="Unassembled WGS sequence"/>
</dbReference>
<feature type="chain" id="PRO_5009288316" evidence="1">
    <location>
        <begin position="24"/>
        <end position="187"/>
    </location>
</feature>
<dbReference type="PANTHER" id="PTHR38436">
    <property type="entry name" value="POLYKETIDE CYCLASE SNOAL-LIKE DOMAIN"/>
    <property type="match status" value="1"/>
</dbReference>
<keyword evidence="1" id="KW-0732">Signal</keyword>
<evidence type="ECO:0000256" key="1">
    <source>
        <dbReference type="SAM" id="SignalP"/>
    </source>
</evidence>
<protein>
    <submittedName>
        <fullName evidence="2">SnoaL-like polyketide cyclase</fullName>
    </submittedName>
</protein>
<gene>
    <name evidence="2" type="ORF">SAMN04488045_1447</name>
</gene>
<keyword evidence="3" id="KW-1185">Reference proteome</keyword>
<dbReference type="AlphaFoldDB" id="A0A1H5WIF2"/>
<dbReference type="GO" id="GO:0030638">
    <property type="term" value="P:polyketide metabolic process"/>
    <property type="evidence" value="ECO:0007669"/>
    <property type="project" value="InterPro"/>
</dbReference>
<dbReference type="InterPro" id="IPR032710">
    <property type="entry name" value="NTF2-like_dom_sf"/>
</dbReference>
<accession>A0A1H5WIF2</accession>